<reference evidence="3 4" key="1">
    <citation type="submission" date="2017-11" db="EMBL/GenBank/DDBJ databases">
        <title>Complete genome sequence of Sphingomonas sp. Strain Cra20, a psychrotolerant potential plant growth promoting rhizobacteria.</title>
        <authorList>
            <person name="Luo Y."/>
        </authorList>
    </citation>
    <scope>NUCLEOTIDE SEQUENCE [LARGE SCALE GENOMIC DNA]</scope>
    <source>
        <strain evidence="3 4">Cra20</strain>
    </source>
</reference>
<evidence type="ECO:0000313" key="4">
    <source>
        <dbReference type="Proteomes" id="UP000229081"/>
    </source>
</evidence>
<organism evidence="3 4">
    <name type="scientific">Sphingomonas psychrotolerans</name>
    <dbReference type="NCBI Taxonomy" id="1327635"/>
    <lineage>
        <taxon>Bacteria</taxon>
        <taxon>Pseudomonadati</taxon>
        <taxon>Pseudomonadota</taxon>
        <taxon>Alphaproteobacteria</taxon>
        <taxon>Sphingomonadales</taxon>
        <taxon>Sphingomonadaceae</taxon>
        <taxon>Sphingomonas</taxon>
    </lineage>
</organism>
<dbReference type="InterPro" id="IPR036165">
    <property type="entry name" value="YefM-like_sf"/>
</dbReference>
<dbReference type="Pfam" id="PF02604">
    <property type="entry name" value="PhdYeFM_antitox"/>
    <property type="match status" value="1"/>
</dbReference>
<dbReference type="Gene3D" id="3.40.1620.10">
    <property type="entry name" value="YefM-like domain"/>
    <property type="match status" value="1"/>
</dbReference>
<comment type="similarity">
    <text evidence="1 2">Belongs to the phD/YefM antitoxin family.</text>
</comment>
<name>A0A2K8MEQ3_9SPHN</name>
<protein>
    <recommendedName>
        <fullName evidence="2">Antitoxin</fullName>
    </recommendedName>
</protein>
<dbReference type="SUPFAM" id="SSF143120">
    <property type="entry name" value="YefM-like"/>
    <property type="match status" value="1"/>
</dbReference>
<evidence type="ECO:0000313" key="3">
    <source>
        <dbReference type="EMBL" id="ATY31444.1"/>
    </source>
</evidence>
<sequence length="79" mass="9059">MKVIGSREFNQDVSAAKRIARLEPVFVTDRGKPTHVLMSIDAFRRMSGRRESILDLLAMPGARETELAPPERWDRPEPR</sequence>
<dbReference type="RefSeq" id="WP_100281255.1">
    <property type="nucleotide sequence ID" value="NZ_CP024923.1"/>
</dbReference>
<dbReference type="NCBIfam" id="TIGR01552">
    <property type="entry name" value="phd_fam"/>
    <property type="match status" value="1"/>
</dbReference>
<evidence type="ECO:0000256" key="2">
    <source>
        <dbReference type="RuleBase" id="RU362080"/>
    </source>
</evidence>
<evidence type="ECO:0000256" key="1">
    <source>
        <dbReference type="ARBA" id="ARBA00009981"/>
    </source>
</evidence>
<dbReference type="Proteomes" id="UP000229081">
    <property type="component" value="Chromosome"/>
</dbReference>
<accession>A0A2K8MEQ3</accession>
<dbReference type="EMBL" id="CP024923">
    <property type="protein sequence ID" value="ATY31444.1"/>
    <property type="molecule type" value="Genomic_DNA"/>
</dbReference>
<dbReference type="KEGG" id="sphc:CVN68_05145"/>
<dbReference type="OrthoDB" id="72009at2"/>
<dbReference type="InterPro" id="IPR006442">
    <property type="entry name" value="Antitoxin_Phd/YefM"/>
</dbReference>
<gene>
    <name evidence="3" type="ORF">CVN68_05145</name>
</gene>
<dbReference type="AlphaFoldDB" id="A0A2K8MEQ3"/>
<comment type="function">
    <text evidence="2">Antitoxin component of a type II toxin-antitoxin (TA) system.</text>
</comment>
<keyword evidence="4" id="KW-1185">Reference proteome</keyword>
<proteinExistence type="inferred from homology"/>